<organism evidence="2 3">
    <name type="scientific">Populibacterium corticicola</name>
    <dbReference type="NCBI Taxonomy" id="1812826"/>
    <lineage>
        <taxon>Bacteria</taxon>
        <taxon>Bacillati</taxon>
        <taxon>Actinomycetota</taxon>
        <taxon>Actinomycetes</taxon>
        <taxon>Micrococcales</taxon>
        <taxon>Jonesiaceae</taxon>
        <taxon>Populibacterium</taxon>
    </lineage>
</organism>
<feature type="domain" description="RNB" evidence="1">
    <location>
        <begin position="64"/>
        <end position="428"/>
    </location>
</feature>
<evidence type="ECO:0000313" key="2">
    <source>
        <dbReference type="EMBL" id="MFD2841624.1"/>
    </source>
</evidence>
<proteinExistence type="predicted"/>
<dbReference type="Pfam" id="PF18614">
    <property type="entry name" value="RNase_II_C_S1"/>
    <property type="match status" value="1"/>
</dbReference>
<dbReference type="PANTHER" id="PTHR23355">
    <property type="entry name" value="RIBONUCLEASE"/>
    <property type="match status" value="1"/>
</dbReference>
<reference evidence="3" key="1">
    <citation type="journal article" date="2019" name="Int. J. Syst. Evol. Microbiol.">
        <title>The Global Catalogue of Microorganisms (GCM) 10K type strain sequencing project: providing services to taxonomists for standard genome sequencing and annotation.</title>
        <authorList>
            <consortium name="The Broad Institute Genomics Platform"/>
            <consortium name="The Broad Institute Genome Sequencing Center for Infectious Disease"/>
            <person name="Wu L."/>
            <person name="Ma J."/>
        </authorList>
    </citation>
    <scope>NUCLEOTIDE SEQUENCE [LARGE SCALE GENOMIC DNA]</scope>
    <source>
        <strain evidence="3">KCTC 33576</strain>
    </source>
</reference>
<dbReference type="PANTHER" id="PTHR23355:SF42">
    <property type="entry name" value="RIBONUCLEASE II, CHLOROPLASTIC_MITOCHONDRIAL"/>
    <property type="match status" value="1"/>
</dbReference>
<dbReference type="Gene3D" id="2.40.50.140">
    <property type="entry name" value="Nucleic acid-binding proteins"/>
    <property type="match status" value="1"/>
</dbReference>
<dbReference type="InterPro" id="IPR001900">
    <property type="entry name" value="RNase_II/R"/>
</dbReference>
<dbReference type="InterPro" id="IPR050180">
    <property type="entry name" value="RNR_Ribonuclease"/>
</dbReference>
<comment type="caution">
    <text evidence="2">The sequence shown here is derived from an EMBL/GenBank/DDBJ whole genome shotgun (WGS) entry which is preliminary data.</text>
</comment>
<gene>
    <name evidence="2" type="ORF">ACFSYH_13745</name>
</gene>
<keyword evidence="3" id="KW-1185">Reference proteome</keyword>
<evidence type="ECO:0000259" key="1">
    <source>
        <dbReference type="SMART" id="SM00955"/>
    </source>
</evidence>
<protein>
    <submittedName>
        <fullName evidence="2">RNB domain-containing ribonuclease</fullName>
    </submittedName>
</protein>
<dbReference type="Pfam" id="PF00773">
    <property type="entry name" value="RNB"/>
    <property type="match status" value="1"/>
</dbReference>
<dbReference type="EMBL" id="JBHUOP010000007">
    <property type="protein sequence ID" value="MFD2841624.1"/>
    <property type="molecule type" value="Genomic_DNA"/>
</dbReference>
<evidence type="ECO:0000313" key="3">
    <source>
        <dbReference type="Proteomes" id="UP001597391"/>
    </source>
</evidence>
<dbReference type="InterPro" id="IPR040596">
    <property type="entry name" value="RNase_II_C_S1"/>
</dbReference>
<dbReference type="RefSeq" id="WP_377467822.1">
    <property type="nucleotide sequence ID" value="NZ_JBHUOP010000007.1"/>
</dbReference>
<dbReference type="Proteomes" id="UP001597391">
    <property type="component" value="Unassembled WGS sequence"/>
</dbReference>
<dbReference type="InterPro" id="IPR012340">
    <property type="entry name" value="NA-bd_OB-fold"/>
</dbReference>
<dbReference type="SUPFAM" id="SSF50249">
    <property type="entry name" value="Nucleic acid-binding proteins"/>
    <property type="match status" value="1"/>
</dbReference>
<name>A0ABW5XIS2_9MICO</name>
<dbReference type="SMART" id="SM00955">
    <property type="entry name" value="RNB"/>
    <property type="match status" value="1"/>
</dbReference>
<sequence>MPLRVITVGLPQPTVAEIIRDAFESLRGEMDIPAAFPAEVEREAEGIVANLEGRDPAQAFPDHATDTLDIDFITIDPPTSMDLDQAVHISRSDAGFVVHYAIADVATFVRSGGAIDAEARVRGTTLYAPDGRTPLHPPILSEGAASLLPDEVRPAAVWRIELSADGRIADIGVRRGLVRSRARFSYERAQQILDELDALRQDSTAVANGSDALANVMETERVGVPTIRLLGVVGPLRLAVERARGGVSLNVPEQVVRMTEDDTFELEFRTVLPVEDYNAQISLLAGISAAQLMLRGGVGVLRTLPTADPRDLTRLHRTAQALGLDWPRDLTYGDFLATLDSSNPRHAAFEHEATTLFRGANYLSFSADPRQPQPTNQQGEPLLGDVEVARSEVGEHNAIGAHYAHVTAPLRRLGDRFTTEICLAVAGQYPVPQWVLEALPYLPEWLNAANRRAGSYSRETTGIVEAALLAEHIGAQFTGVVVEADDKNGHRGEIMIPDPAVHARVTADEPLPLGEEITVTLTDADVPRRKIAFRYDDVGSAG</sequence>
<accession>A0ABW5XIS2</accession>